<dbReference type="EMBL" id="CAKOFQ010008183">
    <property type="protein sequence ID" value="CAH2012450.1"/>
    <property type="molecule type" value="Genomic_DNA"/>
</dbReference>
<reference evidence="1" key="1">
    <citation type="submission" date="2022-03" db="EMBL/GenBank/DDBJ databases">
        <authorList>
            <person name="Sayadi A."/>
        </authorList>
    </citation>
    <scope>NUCLEOTIDE SEQUENCE</scope>
</reference>
<name>A0A9P0MFQ4_ACAOB</name>
<protein>
    <submittedName>
        <fullName evidence="1">Uncharacterized protein</fullName>
    </submittedName>
</protein>
<keyword evidence="2" id="KW-1185">Reference proteome</keyword>
<organism evidence="1 2">
    <name type="scientific">Acanthoscelides obtectus</name>
    <name type="common">Bean weevil</name>
    <name type="synonym">Bruchus obtectus</name>
    <dbReference type="NCBI Taxonomy" id="200917"/>
    <lineage>
        <taxon>Eukaryota</taxon>
        <taxon>Metazoa</taxon>
        <taxon>Ecdysozoa</taxon>
        <taxon>Arthropoda</taxon>
        <taxon>Hexapoda</taxon>
        <taxon>Insecta</taxon>
        <taxon>Pterygota</taxon>
        <taxon>Neoptera</taxon>
        <taxon>Endopterygota</taxon>
        <taxon>Coleoptera</taxon>
        <taxon>Polyphaga</taxon>
        <taxon>Cucujiformia</taxon>
        <taxon>Chrysomeloidea</taxon>
        <taxon>Chrysomelidae</taxon>
        <taxon>Bruchinae</taxon>
        <taxon>Bruchini</taxon>
        <taxon>Acanthoscelides</taxon>
    </lineage>
</organism>
<sequence>MSTYDIQNHIFAIYNRLSNNNINWGHINIHKYQRRTHKNLANRYLYLTGSFWHYVGATEIPYVNIPIEILTIDFYGYIIKGIGHLPLQNSDILKAFLVP</sequence>
<comment type="caution">
    <text evidence="1">The sequence shown here is derived from an EMBL/GenBank/DDBJ whole genome shotgun (WGS) entry which is preliminary data.</text>
</comment>
<gene>
    <name evidence="1" type="ORF">ACAOBT_LOCUS32848</name>
</gene>
<accession>A0A9P0MFQ4</accession>
<dbReference type="Proteomes" id="UP001152888">
    <property type="component" value="Unassembled WGS sequence"/>
</dbReference>
<proteinExistence type="predicted"/>
<dbReference type="AlphaFoldDB" id="A0A9P0MFQ4"/>
<evidence type="ECO:0000313" key="1">
    <source>
        <dbReference type="EMBL" id="CAH2012450.1"/>
    </source>
</evidence>
<evidence type="ECO:0000313" key="2">
    <source>
        <dbReference type="Proteomes" id="UP001152888"/>
    </source>
</evidence>